<evidence type="ECO:0000256" key="1">
    <source>
        <dbReference type="SAM" id="MobiDB-lite"/>
    </source>
</evidence>
<evidence type="ECO:0000313" key="3">
    <source>
        <dbReference type="Proteomes" id="UP000011116"/>
    </source>
</evidence>
<proteinExistence type="predicted"/>
<protein>
    <recommendedName>
        <fullName evidence="4">EF-hand domain-containing protein</fullName>
    </recommendedName>
</protein>
<sequence>MEREISPHAPPTPTRLLPRGPNEERKPGDLGGAGAEAEAKAEAAAMGTYKCCIFFPRRFTLPNATTPEDVSMLFSRFSGGTHYMGVDELRRYLAATGDIDGDDGMTVAERIMDRVLHGRSHTPRCWKPALTVDDFYNFLFSENLNPPIRQSKVVINTSAHVTQCNVVNCWNLRTYLS</sequence>
<reference evidence="3" key="1">
    <citation type="journal article" date="2012" name="Nature">
        <title>A physical, genetic and functional sequence assembly of the barley genome.</title>
        <authorList>
            <consortium name="The International Barley Genome Sequencing Consortium"/>
            <person name="Mayer K.F."/>
            <person name="Waugh R."/>
            <person name="Brown J.W."/>
            <person name="Schulman A."/>
            <person name="Langridge P."/>
            <person name="Platzer M."/>
            <person name="Fincher G.B."/>
            <person name="Muehlbauer G.J."/>
            <person name="Sato K."/>
            <person name="Close T.J."/>
            <person name="Wise R.P."/>
            <person name="Stein N."/>
        </authorList>
    </citation>
    <scope>NUCLEOTIDE SEQUENCE [LARGE SCALE GENOMIC DNA]</scope>
    <source>
        <strain evidence="3">cv. Morex</strain>
    </source>
</reference>
<dbReference type="Proteomes" id="UP000011116">
    <property type="component" value="Chromosome 5H"/>
</dbReference>
<keyword evidence="3" id="KW-1185">Reference proteome</keyword>
<accession>A0A8I7BE06</accession>
<organism evidence="2 3">
    <name type="scientific">Hordeum vulgare subsp. vulgare</name>
    <name type="common">Domesticated barley</name>
    <dbReference type="NCBI Taxonomy" id="112509"/>
    <lineage>
        <taxon>Eukaryota</taxon>
        <taxon>Viridiplantae</taxon>
        <taxon>Streptophyta</taxon>
        <taxon>Embryophyta</taxon>
        <taxon>Tracheophyta</taxon>
        <taxon>Spermatophyta</taxon>
        <taxon>Magnoliopsida</taxon>
        <taxon>Liliopsida</taxon>
        <taxon>Poales</taxon>
        <taxon>Poaceae</taxon>
        <taxon>BOP clade</taxon>
        <taxon>Pooideae</taxon>
        <taxon>Triticodae</taxon>
        <taxon>Triticeae</taxon>
        <taxon>Hordeinae</taxon>
        <taxon>Hordeum</taxon>
    </lineage>
</organism>
<dbReference type="EnsemblPlants" id="HORVU.MOREX.r3.5HG0450240.1">
    <property type="protein sequence ID" value="HORVU.MOREX.r3.5HG0450240.1.CDS1"/>
    <property type="gene ID" value="HORVU.MOREX.r3.5HG0450240"/>
</dbReference>
<reference evidence="2" key="3">
    <citation type="submission" date="2022-01" db="UniProtKB">
        <authorList>
            <consortium name="EnsemblPlants"/>
        </authorList>
    </citation>
    <scope>IDENTIFICATION</scope>
    <source>
        <strain evidence="2">subsp. vulgare</strain>
    </source>
</reference>
<dbReference type="Gramene" id="HORVU.MOREX.r3.5HG0450240.1">
    <property type="protein sequence ID" value="HORVU.MOREX.r3.5HG0450240.1.CDS1"/>
    <property type="gene ID" value="HORVU.MOREX.r3.5HG0450240"/>
</dbReference>
<name>A0A8I7BE06_HORVV</name>
<dbReference type="SUPFAM" id="SSF47473">
    <property type="entry name" value="EF-hand"/>
    <property type="match status" value="1"/>
</dbReference>
<evidence type="ECO:0000313" key="2">
    <source>
        <dbReference type="EnsemblPlants" id="HORVU.MOREX.r3.5HG0450240.1.CDS1"/>
    </source>
</evidence>
<dbReference type="InterPro" id="IPR011992">
    <property type="entry name" value="EF-hand-dom_pair"/>
</dbReference>
<feature type="region of interest" description="Disordered" evidence="1">
    <location>
        <begin position="1"/>
        <end position="35"/>
    </location>
</feature>
<evidence type="ECO:0008006" key="4">
    <source>
        <dbReference type="Google" id="ProtNLM"/>
    </source>
</evidence>
<reference evidence="2" key="2">
    <citation type="submission" date="2020-10" db="EMBL/GenBank/DDBJ databases">
        <authorList>
            <person name="Scholz U."/>
            <person name="Mascher M."/>
            <person name="Fiebig A."/>
        </authorList>
    </citation>
    <scope>NUCLEOTIDE SEQUENCE [LARGE SCALE GENOMIC DNA]</scope>
    <source>
        <strain evidence="2">cv. Morex</strain>
    </source>
</reference>
<dbReference type="Gramene" id="HORVU.MOREX.r2.5HG0372930.1">
    <property type="protein sequence ID" value="HORVU.MOREX.r2.5HG0372930.1.CDS.1"/>
    <property type="gene ID" value="HORVU.MOREX.r2.5HG0372930"/>
</dbReference>
<dbReference type="AlphaFoldDB" id="A0A8I7BE06"/>